<feature type="region of interest" description="Disordered" evidence="1">
    <location>
        <begin position="70"/>
        <end position="89"/>
    </location>
</feature>
<dbReference type="InterPro" id="IPR052074">
    <property type="entry name" value="NonRcpt_TyrProt_Phosphatase"/>
</dbReference>
<dbReference type="CDD" id="cd00136">
    <property type="entry name" value="PDZ_canonical"/>
    <property type="match status" value="1"/>
</dbReference>
<feature type="compositionally biased region" description="Polar residues" evidence="1">
    <location>
        <begin position="109"/>
        <end position="121"/>
    </location>
</feature>
<protein>
    <submittedName>
        <fullName evidence="4">Uncharacterized protein LOC100899018</fullName>
    </submittedName>
</protein>
<evidence type="ECO:0000313" key="3">
    <source>
        <dbReference type="Proteomes" id="UP000694867"/>
    </source>
</evidence>
<dbReference type="AlphaFoldDB" id="A0AAJ6VUX1"/>
<feature type="domain" description="PDZ" evidence="2">
    <location>
        <begin position="491"/>
        <end position="580"/>
    </location>
</feature>
<dbReference type="RefSeq" id="XP_003737574.1">
    <property type="nucleotide sequence ID" value="XM_003737526.2"/>
</dbReference>
<gene>
    <name evidence="4" type="primary">LOC100899018</name>
</gene>
<organism evidence="3 4">
    <name type="scientific">Galendromus occidentalis</name>
    <name type="common">western predatory mite</name>
    <dbReference type="NCBI Taxonomy" id="34638"/>
    <lineage>
        <taxon>Eukaryota</taxon>
        <taxon>Metazoa</taxon>
        <taxon>Ecdysozoa</taxon>
        <taxon>Arthropoda</taxon>
        <taxon>Chelicerata</taxon>
        <taxon>Arachnida</taxon>
        <taxon>Acari</taxon>
        <taxon>Parasitiformes</taxon>
        <taxon>Mesostigmata</taxon>
        <taxon>Gamasina</taxon>
        <taxon>Phytoseioidea</taxon>
        <taxon>Phytoseiidae</taxon>
        <taxon>Typhlodrominae</taxon>
        <taxon>Galendromus</taxon>
    </lineage>
</organism>
<dbReference type="SMART" id="SM00228">
    <property type="entry name" value="PDZ"/>
    <property type="match status" value="2"/>
</dbReference>
<dbReference type="PROSITE" id="PS50106">
    <property type="entry name" value="PDZ"/>
    <property type="match status" value="2"/>
</dbReference>
<keyword evidence="3" id="KW-1185">Reference proteome</keyword>
<reference evidence="4" key="1">
    <citation type="submission" date="2025-08" db="UniProtKB">
        <authorList>
            <consortium name="RefSeq"/>
        </authorList>
    </citation>
    <scope>IDENTIFICATION</scope>
</reference>
<dbReference type="SUPFAM" id="SSF50156">
    <property type="entry name" value="PDZ domain-like"/>
    <property type="match status" value="2"/>
</dbReference>
<evidence type="ECO:0000313" key="4">
    <source>
        <dbReference type="RefSeq" id="XP_003737574.1"/>
    </source>
</evidence>
<dbReference type="Pfam" id="PF00595">
    <property type="entry name" value="PDZ"/>
    <property type="match status" value="2"/>
</dbReference>
<feature type="compositionally biased region" description="Polar residues" evidence="1">
    <location>
        <begin position="130"/>
        <end position="155"/>
    </location>
</feature>
<name>A0AAJ6VUX1_9ACAR</name>
<dbReference type="Gene3D" id="2.30.42.10">
    <property type="match status" value="2"/>
</dbReference>
<feature type="compositionally biased region" description="Polar residues" evidence="1">
    <location>
        <begin position="315"/>
        <end position="332"/>
    </location>
</feature>
<dbReference type="InterPro" id="IPR001478">
    <property type="entry name" value="PDZ"/>
</dbReference>
<dbReference type="Proteomes" id="UP000694867">
    <property type="component" value="Unplaced"/>
</dbReference>
<dbReference type="GeneID" id="100899018"/>
<evidence type="ECO:0000256" key="1">
    <source>
        <dbReference type="SAM" id="MobiDB-lite"/>
    </source>
</evidence>
<sequence>MGIFDLEDWRSLWNLNKPPKSFRSQYSNFSVNSTLNRSYGDLSTSQRRYMARKNNDEVDARSFLSLERQLSKASGKRGGSLPPPSGRRALSAANTRVHNANGMVEPTRQPENFRTAPTTNELPAKPPLNDSDSSPESKGSARVSRQNQPVLQRPTSKIALSGDSSWIKPRKDLDSSFELVDNDKNDLGAQRQNHLAKEPVKNWEKQLNRKSNENLGNRYGNAARSSARNLLADESDEQPTTFIEARRKFQQLAQASHERHAQAYSEPLRVKFNSQQNIPSGDRAQMKQYQSAAGLDVYDYPRKNADIQKRDSLYNRANSSGLPEPVRSSSSYDARPARVEPASLPAARRNIALLGLSSDKSETEVADAVVTSTPRSSTRKSKSRENLLDPDWDTLDIVLKRSKKRSEELGFVIRGGLGEEVRSGDAQIYVSQIIPGELAALDGKLRVGDIIVAVNGHDMRSMSHKAATRLLNLSGSMVRLTVKRFVGKIHIMQLVLEKNGQPLGLTVTGGVGNEVPGGGTAIYVKNINPNGVAYRVGGIEVGDQIQKVNNTVLTDASHHFATECLRNAEDPVALVIAKTGRINPMLFIEQ</sequence>
<feature type="region of interest" description="Disordered" evidence="1">
    <location>
        <begin position="98"/>
        <end position="167"/>
    </location>
</feature>
<feature type="domain" description="PDZ" evidence="2">
    <location>
        <begin position="396"/>
        <end position="486"/>
    </location>
</feature>
<dbReference type="PANTHER" id="PTHR46900:SF2">
    <property type="entry name" value="TYROSINE-PROTEIN PHOSPHATASE NON-RECEPTOR TYPE 13"/>
    <property type="match status" value="1"/>
</dbReference>
<dbReference type="PANTHER" id="PTHR46900">
    <property type="entry name" value="TYROSINE-PROTEIN PHOSPHATASE NON-RECEPTOR TYPE 13"/>
    <property type="match status" value="1"/>
</dbReference>
<accession>A0AAJ6VUX1</accession>
<dbReference type="InterPro" id="IPR036034">
    <property type="entry name" value="PDZ_sf"/>
</dbReference>
<feature type="region of interest" description="Disordered" evidence="1">
    <location>
        <begin position="309"/>
        <end position="341"/>
    </location>
</feature>
<proteinExistence type="predicted"/>
<evidence type="ECO:0000259" key="2">
    <source>
        <dbReference type="PROSITE" id="PS50106"/>
    </source>
</evidence>
<dbReference type="KEGG" id="goe:100899018"/>